<organism evidence="2 3">
    <name type="scientific">Euzebya pacifica</name>
    <dbReference type="NCBI Taxonomy" id="1608957"/>
    <lineage>
        <taxon>Bacteria</taxon>
        <taxon>Bacillati</taxon>
        <taxon>Actinomycetota</taxon>
        <taxon>Nitriliruptoria</taxon>
        <taxon>Euzebyales</taxon>
    </lineage>
</organism>
<name>A0A346XUF0_9ACTN</name>
<gene>
    <name evidence="2" type="ORF">DVS28_a1147</name>
</gene>
<accession>A0A346XUF0</accession>
<dbReference type="EMBL" id="CP031165">
    <property type="protein sequence ID" value="AXV05847.1"/>
    <property type="molecule type" value="Genomic_DNA"/>
</dbReference>
<evidence type="ECO:0000313" key="3">
    <source>
        <dbReference type="Proteomes" id="UP000264006"/>
    </source>
</evidence>
<dbReference type="InterPro" id="IPR010310">
    <property type="entry name" value="T7SS_ESAT-6-like"/>
</dbReference>
<dbReference type="Proteomes" id="UP000264006">
    <property type="component" value="Chromosome"/>
</dbReference>
<evidence type="ECO:0000313" key="2">
    <source>
        <dbReference type="EMBL" id="AXV05847.1"/>
    </source>
</evidence>
<dbReference type="KEGG" id="euz:DVS28_a1147"/>
<dbReference type="SUPFAM" id="SSF140453">
    <property type="entry name" value="EsxAB dimer-like"/>
    <property type="match status" value="1"/>
</dbReference>
<protein>
    <recommendedName>
        <fullName evidence="1">ESAT-6-like protein</fullName>
    </recommendedName>
</protein>
<dbReference type="NCBIfam" id="TIGR03930">
    <property type="entry name" value="WXG100_ESAT6"/>
    <property type="match status" value="1"/>
</dbReference>
<keyword evidence="3" id="KW-1185">Reference proteome</keyword>
<dbReference type="RefSeq" id="WP_164709977.1">
    <property type="nucleotide sequence ID" value="NZ_CAXIBR010000125.1"/>
</dbReference>
<reference evidence="2 3" key="1">
    <citation type="submission" date="2018-09" db="EMBL/GenBank/DDBJ databases">
        <title>Complete genome sequence of Euzebya sp. DY32-46 isolated from seawater of Pacific Ocean.</title>
        <authorList>
            <person name="Xu L."/>
            <person name="Wu Y.-H."/>
            <person name="Xu X.-W."/>
        </authorList>
    </citation>
    <scope>NUCLEOTIDE SEQUENCE [LARGE SCALE GENOMIC DNA]</scope>
    <source>
        <strain evidence="2 3">DY32-46</strain>
    </source>
</reference>
<dbReference type="AlphaFoldDB" id="A0A346XUF0"/>
<sequence length="96" mass="10518">MSVIRANHEEITRMAGRVGQAAVVAQEEIASCRSQLSSLNDSFTGETAAAFQTRYEEWNTAAAELTTALDTLGRWLQERGDLIAEWDTRNAASVLS</sequence>
<dbReference type="Pfam" id="PF06013">
    <property type="entry name" value="WXG100"/>
    <property type="match status" value="1"/>
</dbReference>
<evidence type="ECO:0000256" key="1">
    <source>
        <dbReference type="RuleBase" id="RU362001"/>
    </source>
</evidence>
<proteinExistence type="inferred from homology"/>
<dbReference type="Gene3D" id="1.10.287.1060">
    <property type="entry name" value="ESAT-6-like"/>
    <property type="match status" value="1"/>
</dbReference>
<comment type="similarity">
    <text evidence="1">Belongs to the WXG100 family.</text>
</comment>
<dbReference type="InterPro" id="IPR036689">
    <property type="entry name" value="ESAT-6-like_sf"/>
</dbReference>